<sequence length="273" mass="28947">MGTASSYTSTTSETSQGSQSPLPLALPHTLEFMARLFLADKDAKSLLNGKGRDGMNSLHFAVKHSDVQLVQFTLEHGADPDMRDSEGQTPLHLAARSTSSTSGMVAACLLKHGADPNLLANEKVDNNFNGFTDVAPLHLAADRGNLRVAEQLIEGKTQVDIIDPQHFSTPLFTAVAAGQAGLVKFLLTKGAKVDGDPRAPATPLHTAVTHERIDILQILLCCGANLDVLNEDGKSAIQIAACNGSMETVKLLLAVSGGKLNMEDGTSRPAWWA</sequence>
<dbReference type="Pfam" id="PF00023">
    <property type="entry name" value="Ank"/>
    <property type="match status" value="1"/>
</dbReference>
<feature type="repeat" description="ANK" evidence="3">
    <location>
        <begin position="53"/>
        <end position="85"/>
    </location>
</feature>
<dbReference type="PROSITE" id="PS50088">
    <property type="entry name" value="ANK_REPEAT"/>
    <property type="match status" value="5"/>
</dbReference>
<name>A0A9N9U3X6_9HYPO</name>
<comment type="caution">
    <text evidence="5">The sequence shown here is derived from an EMBL/GenBank/DDBJ whole genome shotgun (WGS) entry which is preliminary data.</text>
</comment>
<reference evidence="5" key="1">
    <citation type="submission" date="2021-10" db="EMBL/GenBank/DDBJ databases">
        <authorList>
            <person name="Piombo E."/>
        </authorList>
    </citation>
    <scope>NUCLEOTIDE SEQUENCE</scope>
</reference>
<evidence type="ECO:0000256" key="3">
    <source>
        <dbReference type="PROSITE-ProRule" id="PRU00023"/>
    </source>
</evidence>
<feature type="region of interest" description="Disordered" evidence="4">
    <location>
        <begin position="1"/>
        <end position="23"/>
    </location>
</feature>
<organism evidence="5 6">
    <name type="scientific">Clonostachys byssicola</name>
    <dbReference type="NCBI Taxonomy" id="160290"/>
    <lineage>
        <taxon>Eukaryota</taxon>
        <taxon>Fungi</taxon>
        <taxon>Dikarya</taxon>
        <taxon>Ascomycota</taxon>
        <taxon>Pezizomycotina</taxon>
        <taxon>Sordariomycetes</taxon>
        <taxon>Hypocreomycetidae</taxon>
        <taxon>Hypocreales</taxon>
        <taxon>Bionectriaceae</taxon>
        <taxon>Clonostachys</taxon>
    </lineage>
</organism>
<feature type="compositionally biased region" description="Low complexity" evidence="4">
    <location>
        <begin position="1"/>
        <end position="20"/>
    </location>
</feature>
<keyword evidence="2 3" id="KW-0040">ANK repeat</keyword>
<dbReference type="Gene3D" id="1.25.40.20">
    <property type="entry name" value="Ankyrin repeat-containing domain"/>
    <property type="match status" value="2"/>
</dbReference>
<protein>
    <submittedName>
        <fullName evidence="5">Uncharacterized protein</fullName>
    </submittedName>
</protein>
<dbReference type="PROSITE" id="PS50297">
    <property type="entry name" value="ANK_REP_REGION"/>
    <property type="match status" value="5"/>
</dbReference>
<keyword evidence="6" id="KW-1185">Reference proteome</keyword>
<evidence type="ECO:0000256" key="4">
    <source>
        <dbReference type="SAM" id="MobiDB-lite"/>
    </source>
</evidence>
<accession>A0A9N9U3X6</accession>
<gene>
    <name evidence="5" type="ORF">CBYS24578_00009156</name>
</gene>
<feature type="repeat" description="ANK" evidence="3">
    <location>
        <begin position="86"/>
        <end position="121"/>
    </location>
</feature>
<dbReference type="Pfam" id="PF13857">
    <property type="entry name" value="Ank_5"/>
    <property type="match status" value="1"/>
</dbReference>
<dbReference type="AlphaFoldDB" id="A0A9N9U3X6"/>
<dbReference type="PRINTS" id="PR01415">
    <property type="entry name" value="ANKYRIN"/>
</dbReference>
<dbReference type="SUPFAM" id="SSF48403">
    <property type="entry name" value="Ankyrin repeat"/>
    <property type="match status" value="1"/>
</dbReference>
<dbReference type="OrthoDB" id="341259at2759"/>
<dbReference type="InterPro" id="IPR036770">
    <property type="entry name" value="Ankyrin_rpt-contain_sf"/>
</dbReference>
<dbReference type="SMART" id="SM00248">
    <property type="entry name" value="ANK"/>
    <property type="match status" value="6"/>
</dbReference>
<dbReference type="PANTHER" id="PTHR24198">
    <property type="entry name" value="ANKYRIN REPEAT AND PROTEIN KINASE DOMAIN-CONTAINING PROTEIN"/>
    <property type="match status" value="1"/>
</dbReference>
<dbReference type="EMBL" id="CABFNO020001300">
    <property type="protein sequence ID" value="CAG9978367.1"/>
    <property type="molecule type" value="Genomic_DNA"/>
</dbReference>
<evidence type="ECO:0000256" key="1">
    <source>
        <dbReference type="ARBA" id="ARBA00022737"/>
    </source>
</evidence>
<keyword evidence="1" id="KW-0677">Repeat</keyword>
<dbReference type="Pfam" id="PF12796">
    <property type="entry name" value="Ank_2"/>
    <property type="match status" value="1"/>
</dbReference>
<feature type="repeat" description="ANK" evidence="3">
    <location>
        <begin position="166"/>
        <end position="198"/>
    </location>
</feature>
<evidence type="ECO:0000256" key="2">
    <source>
        <dbReference type="ARBA" id="ARBA00023043"/>
    </source>
</evidence>
<proteinExistence type="predicted"/>
<evidence type="ECO:0000313" key="6">
    <source>
        <dbReference type="Proteomes" id="UP000754883"/>
    </source>
</evidence>
<dbReference type="InterPro" id="IPR002110">
    <property type="entry name" value="Ankyrin_rpt"/>
</dbReference>
<dbReference type="Proteomes" id="UP000754883">
    <property type="component" value="Unassembled WGS sequence"/>
</dbReference>
<dbReference type="PANTHER" id="PTHR24198:SF165">
    <property type="entry name" value="ANKYRIN REPEAT-CONTAINING PROTEIN-RELATED"/>
    <property type="match status" value="1"/>
</dbReference>
<evidence type="ECO:0000313" key="5">
    <source>
        <dbReference type="EMBL" id="CAG9978367.1"/>
    </source>
</evidence>
<feature type="repeat" description="ANK" evidence="3">
    <location>
        <begin position="132"/>
        <end position="164"/>
    </location>
</feature>
<feature type="repeat" description="ANK" evidence="3">
    <location>
        <begin position="199"/>
        <end position="231"/>
    </location>
</feature>